<keyword evidence="2" id="KW-1185">Reference proteome</keyword>
<dbReference type="CDD" id="cd07517">
    <property type="entry name" value="HAD_HPP"/>
    <property type="match status" value="1"/>
</dbReference>
<dbReference type="PANTHER" id="PTHR10000:SF25">
    <property type="entry name" value="PHOSPHATASE YKRA-RELATED"/>
    <property type="match status" value="1"/>
</dbReference>
<sequence>MKNKKIIFFDIDGTLVTEDKIIPESTKKSIQHLQEKGHYTVIATGRGPSMFHHIQKELNISSYVAFNGQLVVCDGFEVHSETLDSEFVDDITAYANQYNHAIGFGNKKGFMITHANHPLVKDNFLHLKLDYPAVDPNYYRKHIVNQLNLFCTEQEEVIYKEKYTDYTFVRWGDFGADVLPSGSSKALGIQKFIEYAGIDLEHVYAFGDGKNDIEMLSLVRNGVAMGNAVSELKDVASYITTDCDQNGILYGLQHLELIEPSFENHKYDSPIEKP</sequence>
<dbReference type="InterPro" id="IPR006379">
    <property type="entry name" value="HAD-SF_hydro_IIB"/>
</dbReference>
<organism evidence="1 2">
    <name type="scientific">Oceanobacillus sojae</name>
    <dbReference type="NCBI Taxonomy" id="582851"/>
    <lineage>
        <taxon>Bacteria</taxon>
        <taxon>Bacillati</taxon>
        <taxon>Bacillota</taxon>
        <taxon>Bacilli</taxon>
        <taxon>Bacillales</taxon>
        <taxon>Bacillaceae</taxon>
        <taxon>Oceanobacillus</taxon>
    </lineage>
</organism>
<dbReference type="PROSITE" id="PS01228">
    <property type="entry name" value="COF_1"/>
    <property type="match status" value="1"/>
</dbReference>
<dbReference type="InterPro" id="IPR023214">
    <property type="entry name" value="HAD_sf"/>
</dbReference>
<dbReference type="STRING" id="582851.GCA_900162665_04169"/>
<dbReference type="GO" id="GO:0016791">
    <property type="term" value="F:phosphatase activity"/>
    <property type="evidence" value="ECO:0007669"/>
    <property type="project" value="UniProtKB-ARBA"/>
</dbReference>
<dbReference type="RefSeq" id="WP_186813567.1">
    <property type="nucleotide sequence ID" value="NZ_BJYM01000003.1"/>
</dbReference>
<dbReference type="GO" id="GO:0000287">
    <property type="term" value="F:magnesium ion binding"/>
    <property type="evidence" value="ECO:0007669"/>
    <property type="project" value="TreeGrafter"/>
</dbReference>
<dbReference type="SFLD" id="SFLDG01140">
    <property type="entry name" value="C2.B:_Phosphomannomutase_and_P"/>
    <property type="match status" value="1"/>
</dbReference>
<dbReference type="AlphaFoldDB" id="A0A511ZFV0"/>
<dbReference type="SUPFAM" id="SSF56784">
    <property type="entry name" value="HAD-like"/>
    <property type="match status" value="1"/>
</dbReference>
<dbReference type="InterPro" id="IPR000150">
    <property type="entry name" value="Cof"/>
</dbReference>
<proteinExistence type="predicted"/>
<reference evidence="1 2" key="1">
    <citation type="submission" date="2019-07" db="EMBL/GenBank/DDBJ databases">
        <title>Whole genome shotgun sequence of Oceanobacillus sojae NBRC 105379.</title>
        <authorList>
            <person name="Hosoyama A."/>
            <person name="Uohara A."/>
            <person name="Ohji S."/>
            <person name="Ichikawa N."/>
        </authorList>
    </citation>
    <scope>NUCLEOTIDE SEQUENCE [LARGE SCALE GENOMIC DNA]</scope>
    <source>
        <strain evidence="1 2">NBRC 105379</strain>
    </source>
</reference>
<dbReference type="Gene3D" id="3.30.1240.10">
    <property type="match status" value="1"/>
</dbReference>
<dbReference type="PANTHER" id="PTHR10000">
    <property type="entry name" value="PHOSPHOSERINE PHOSPHATASE"/>
    <property type="match status" value="1"/>
</dbReference>
<dbReference type="InterPro" id="IPR036412">
    <property type="entry name" value="HAD-like_sf"/>
</dbReference>
<dbReference type="NCBIfam" id="TIGR00099">
    <property type="entry name" value="Cof-subfamily"/>
    <property type="match status" value="1"/>
</dbReference>
<accession>A0A511ZFV0</accession>
<evidence type="ECO:0000313" key="1">
    <source>
        <dbReference type="EMBL" id="GEN86314.1"/>
    </source>
</evidence>
<dbReference type="PROSITE" id="PS01229">
    <property type="entry name" value="COF_2"/>
    <property type="match status" value="1"/>
</dbReference>
<dbReference type="EMBL" id="BJYM01000003">
    <property type="protein sequence ID" value="GEN86314.1"/>
    <property type="molecule type" value="Genomic_DNA"/>
</dbReference>
<protein>
    <submittedName>
        <fullName evidence="1">Phosphatase</fullName>
    </submittedName>
</protein>
<dbReference type="GO" id="GO:0005829">
    <property type="term" value="C:cytosol"/>
    <property type="evidence" value="ECO:0007669"/>
    <property type="project" value="TreeGrafter"/>
</dbReference>
<dbReference type="Proteomes" id="UP000321558">
    <property type="component" value="Unassembled WGS sequence"/>
</dbReference>
<dbReference type="Gene3D" id="3.40.50.1000">
    <property type="entry name" value="HAD superfamily/HAD-like"/>
    <property type="match status" value="1"/>
</dbReference>
<comment type="caution">
    <text evidence="1">The sequence shown here is derived from an EMBL/GenBank/DDBJ whole genome shotgun (WGS) entry which is preliminary data.</text>
</comment>
<dbReference type="NCBIfam" id="TIGR01484">
    <property type="entry name" value="HAD-SF-IIB"/>
    <property type="match status" value="1"/>
</dbReference>
<dbReference type="SFLD" id="SFLDS00003">
    <property type="entry name" value="Haloacid_Dehalogenase"/>
    <property type="match status" value="1"/>
</dbReference>
<dbReference type="Pfam" id="PF08282">
    <property type="entry name" value="Hydrolase_3"/>
    <property type="match status" value="1"/>
</dbReference>
<evidence type="ECO:0000313" key="2">
    <source>
        <dbReference type="Proteomes" id="UP000321558"/>
    </source>
</evidence>
<gene>
    <name evidence="1" type="ORF">OSO01_10530</name>
</gene>
<dbReference type="SFLD" id="SFLDG01144">
    <property type="entry name" value="C2.B.4:_PGP_Like"/>
    <property type="match status" value="1"/>
</dbReference>
<name>A0A511ZFV0_9BACI</name>